<keyword evidence="3" id="KW-1185">Reference proteome</keyword>
<accession>A0A2R8FG98</accession>
<sequence length="155" mass="18275">MTALQRLHNYWFNDQFNDLFIQLFVETNNSFNYRFFNTFHESKFSHTEINNALLELTGSKVVKSRLVDFAPNCFGMELFQKAYVFGKFENARQWVHEFWYQTDIVPDRVTILNWIAKQHPPKQQSSFSPSCDRNLYHDSKEKSNTGANQESGTAT</sequence>
<evidence type="ECO:0000256" key="1">
    <source>
        <dbReference type="SAM" id="MobiDB-lite"/>
    </source>
</evidence>
<dbReference type="Proteomes" id="UP000002908">
    <property type="component" value="Segment"/>
</dbReference>
<dbReference type="EMBL" id="HE956708">
    <property type="protein sequence ID" value="SPO32820.1"/>
    <property type="molecule type" value="Genomic_DNA"/>
</dbReference>
<proteinExistence type="predicted"/>
<reference evidence="2" key="1">
    <citation type="submission" date="2016-03" db="EMBL/GenBank/DDBJ databases">
        <title>Genomic, physiological and proteomic characterization of the T5-like bacteriophage phiR2-01 infecting Yersinia enterocolitia.</title>
        <authorList>
            <person name="Pajunen M.I."/>
            <person name="Happonen L.J."/>
            <person name="Jun J.W."/>
            <person name="Malmstrom J."/>
            <person name="Nawaz A."/>
            <person name="Mattinen L."/>
            <person name="Skurnik M."/>
        </authorList>
    </citation>
    <scope>NUCLEOTIDE SEQUENCE</scope>
</reference>
<protein>
    <submittedName>
        <fullName evidence="2">Phage protein</fullName>
    </submittedName>
</protein>
<gene>
    <name evidence="2" type="primary">g018.1</name>
</gene>
<organism evidence="2 3">
    <name type="scientific">Yersinia phage phiR2-01</name>
    <dbReference type="NCBI Taxonomy" id="1206557"/>
    <lineage>
        <taxon>Viruses</taxon>
        <taxon>Duplodnaviria</taxon>
        <taxon>Heunggongvirae</taxon>
        <taxon>Uroviricota</taxon>
        <taxon>Caudoviricetes</taxon>
        <taxon>Demerecviridae</taxon>
        <taxon>Markadamsvirinae</taxon>
        <taxon>Epseptimavirus</taxon>
        <taxon>Epseptimavirus R201</taxon>
    </lineage>
</organism>
<evidence type="ECO:0000313" key="3">
    <source>
        <dbReference type="Proteomes" id="UP000002908"/>
    </source>
</evidence>
<evidence type="ECO:0000313" key="2">
    <source>
        <dbReference type="EMBL" id="SPO32820.1"/>
    </source>
</evidence>
<feature type="compositionally biased region" description="Polar residues" evidence="1">
    <location>
        <begin position="144"/>
        <end position="155"/>
    </location>
</feature>
<feature type="region of interest" description="Disordered" evidence="1">
    <location>
        <begin position="120"/>
        <end position="155"/>
    </location>
</feature>
<name>A0A2R8FG98_9CAUD</name>
<feature type="compositionally biased region" description="Basic and acidic residues" evidence="1">
    <location>
        <begin position="134"/>
        <end position="143"/>
    </location>
</feature>
<feature type="compositionally biased region" description="Polar residues" evidence="1">
    <location>
        <begin position="121"/>
        <end position="131"/>
    </location>
</feature>